<organism evidence="2 3">
    <name type="scientific">Aliidiomarina iranensis</name>
    <dbReference type="NCBI Taxonomy" id="1434071"/>
    <lineage>
        <taxon>Bacteria</taxon>
        <taxon>Pseudomonadati</taxon>
        <taxon>Pseudomonadota</taxon>
        <taxon>Gammaproteobacteria</taxon>
        <taxon>Alteromonadales</taxon>
        <taxon>Idiomarinaceae</taxon>
        <taxon>Aliidiomarina</taxon>
    </lineage>
</organism>
<dbReference type="Proteomes" id="UP000288395">
    <property type="component" value="Unassembled WGS sequence"/>
</dbReference>
<dbReference type="AlphaFoldDB" id="A0A432VWV3"/>
<feature type="chain" id="PRO_5019352350" description="Peptidase M10 metallopeptidase domain-containing protein" evidence="1">
    <location>
        <begin position="20"/>
        <end position="346"/>
    </location>
</feature>
<feature type="signal peptide" evidence="1">
    <location>
        <begin position="1"/>
        <end position="19"/>
    </location>
</feature>
<evidence type="ECO:0000313" key="2">
    <source>
        <dbReference type="EMBL" id="RUO21193.1"/>
    </source>
</evidence>
<evidence type="ECO:0008006" key="4">
    <source>
        <dbReference type="Google" id="ProtNLM"/>
    </source>
</evidence>
<keyword evidence="3" id="KW-1185">Reference proteome</keyword>
<dbReference type="SUPFAM" id="SSF55486">
    <property type="entry name" value="Metalloproteases ('zincins'), catalytic domain"/>
    <property type="match status" value="1"/>
</dbReference>
<dbReference type="EMBL" id="PIPJ01000003">
    <property type="protein sequence ID" value="RUO21193.1"/>
    <property type="molecule type" value="Genomic_DNA"/>
</dbReference>
<name>A0A432VWV3_9GAMM</name>
<dbReference type="InterPro" id="IPR024079">
    <property type="entry name" value="MetalloPept_cat_dom_sf"/>
</dbReference>
<accession>A0A432VWV3</accession>
<evidence type="ECO:0000256" key="1">
    <source>
        <dbReference type="SAM" id="SignalP"/>
    </source>
</evidence>
<keyword evidence="1" id="KW-0732">Signal</keyword>
<dbReference type="GO" id="GO:0008237">
    <property type="term" value="F:metallopeptidase activity"/>
    <property type="evidence" value="ECO:0007669"/>
    <property type="project" value="InterPro"/>
</dbReference>
<dbReference type="OrthoDB" id="6313889at2"/>
<dbReference type="Gene3D" id="3.40.390.10">
    <property type="entry name" value="Collagenase (Catalytic Domain)"/>
    <property type="match status" value="1"/>
</dbReference>
<comment type="caution">
    <text evidence="2">The sequence shown here is derived from an EMBL/GenBank/DDBJ whole genome shotgun (WGS) entry which is preliminary data.</text>
</comment>
<proteinExistence type="predicted"/>
<protein>
    <recommendedName>
        <fullName evidence="4">Peptidase M10 metallopeptidase domain-containing protein</fullName>
    </recommendedName>
</protein>
<dbReference type="RefSeq" id="WP_126766820.1">
    <property type="nucleotide sequence ID" value="NZ_PIPJ01000003.1"/>
</dbReference>
<evidence type="ECO:0000313" key="3">
    <source>
        <dbReference type="Proteomes" id="UP000288395"/>
    </source>
</evidence>
<gene>
    <name evidence="2" type="ORF">CWE08_06295</name>
</gene>
<sequence length="346" mass="38315">MRSKITLFVLTASAVCALAWLSLETSFFRSELPADNRHNNTDEAPGESSAVAQATARVLPRVVAAPKDCDLHLNFHGQPDDFVRVEYWQQRLTELFAAENLASLDSLAEPSPLRFCASLHFDVYSDNCPEQAGRAWCRPLPQSNSSANKDSLARLISESRAPASAAESAPLQTTKATDISVKPQFDIVLADTGLANTRNGVVFLQRTASVHVLKHEFGHALGLADEYPMHSELARQFCNGEFNFTANNLVITDKAWLTPQEMRVFQQSLPWYDFLQQPLGVQEPNGIWRLGSPDSGKVGLFKASTCEGTGRYAWKPVADTTWMEQHQIGNIPALYIQLIQNQLNGQ</sequence>
<reference evidence="3" key="1">
    <citation type="journal article" date="2018" name="Front. Microbiol.">
        <title>Genome-Based Analysis Reveals the Taxonomy and Diversity of the Family Idiomarinaceae.</title>
        <authorList>
            <person name="Liu Y."/>
            <person name="Lai Q."/>
            <person name="Shao Z."/>
        </authorList>
    </citation>
    <scope>NUCLEOTIDE SEQUENCE [LARGE SCALE GENOMIC DNA]</scope>
    <source>
        <strain evidence="3">GBPy7</strain>
    </source>
</reference>